<reference evidence="5" key="1">
    <citation type="submission" date="2022-04" db="EMBL/GenBank/DDBJ databases">
        <title>Human microbiome associated bacterial genomes.</title>
        <authorList>
            <person name="Sandstrom S."/>
            <person name="Salamzade R."/>
            <person name="Kalan L.R."/>
        </authorList>
    </citation>
    <scope>NUCLEOTIDE SEQUENCE</scope>
    <source>
        <strain evidence="5">P3-SID1762</strain>
    </source>
</reference>
<evidence type="ECO:0000313" key="6">
    <source>
        <dbReference type="Proteomes" id="UP001206890"/>
    </source>
</evidence>
<organism evidence="5 6">
    <name type="scientific">Dietzia cinnamea</name>
    <dbReference type="NCBI Taxonomy" id="321318"/>
    <lineage>
        <taxon>Bacteria</taxon>
        <taxon>Bacillati</taxon>
        <taxon>Actinomycetota</taxon>
        <taxon>Actinomycetes</taxon>
        <taxon>Mycobacteriales</taxon>
        <taxon>Dietziaceae</taxon>
        <taxon>Dietzia</taxon>
    </lineage>
</organism>
<dbReference type="InterPro" id="IPR003960">
    <property type="entry name" value="ATPase_AAA_CS"/>
</dbReference>
<sequence>MTTVHSSEFEEVPEIVEGQLYRVLSNVDGSLLLELRNGQTAHANGSNLVELNPGDVFLLGNGRIEHLPPESWPAGDRTGTVVWAGGSDIVLKSAGATYNFPQRTDDPFKKWQTVRLGPDGQPVAVIADEPIEELGDDDFDPESLVIKKEDNSTSLNDFGGSASLVRRALDLATVALSSDEPLRTMGVNPIKGMLFSGPSGTGKTFLARGLAAKLDASFYNIGGPTIVGKFVGQTERRLREIFEHAKGNGPAILFFDEIDSLYTQRGEQNHEATNRLVGQFLSLLDGFVAYDRVLIIATTNLPGALDGALLRPGRLGHKIVFSLPSEEDRVRILAASSRKVTFRESPDRAALAQITAGWTAADLAAIWTEAGLAAALDGRQSIAREDIIIGVEAVGRDRKTHLEAE</sequence>
<dbReference type="InterPro" id="IPR041569">
    <property type="entry name" value="AAA_lid_3"/>
</dbReference>
<dbReference type="InterPro" id="IPR001270">
    <property type="entry name" value="ClpA/B"/>
</dbReference>
<dbReference type="PANTHER" id="PTHR23077:SF171">
    <property type="entry name" value="NUCLEAR VALOSIN-CONTAINING PROTEIN-LIKE"/>
    <property type="match status" value="1"/>
</dbReference>
<dbReference type="Pfam" id="PF00004">
    <property type="entry name" value="AAA"/>
    <property type="match status" value="1"/>
</dbReference>
<protein>
    <submittedName>
        <fullName evidence="5">AAA family ATPase</fullName>
    </submittedName>
</protein>
<dbReference type="GO" id="GO:0016887">
    <property type="term" value="F:ATP hydrolysis activity"/>
    <property type="evidence" value="ECO:0007669"/>
    <property type="project" value="InterPro"/>
</dbReference>
<name>A0AAW5Q8N5_9ACTN</name>
<dbReference type="SUPFAM" id="SSF52540">
    <property type="entry name" value="P-loop containing nucleoside triphosphate hydrolases"/>
    <property type="match status" value="1"/>
</dbReference>
<evidence type="ECO:0000256" key="3">
    <source>
        <dbReference type="RuleBase" id="RU003651"/>
    </source>
</evidence>
<evidence type="ECO:0000259" key="4">
    <source>
        <dbReference type="SMART" id="SM00382"/>
    </source>
</evidence>
<accession>A0AAW5Q8N5</accession>
<dbReference type="RefSeq" id="WP_259897251.1">
    <property type="nucleotide sequence ID" value="NZ_JALXTB010000021.1"/>
</dbReference>
<evidence type="ECO:0000313" key="5">
    <source>
        <dbReference type="EMBL" id="MCT2117319.1"/>
    </source>
</evidence>
<gene>
    <name evidence="5" type="ORF">M3D93_06065</name>
</gene>
<dbReference type="InterPro" id="IPR050168">
    <property type="entry name" value="AAA_ATPase_domain"/>
</dbReference>
<evidence type="ECO:0000256" key="2">
    <source>
        <dbReference type="ARBA" id="ARBA00022840"/>
    </source>
</evidence>
<dbReference type="AlphaFoldDB" id="A0AAW5Q8N5"/>
<dbReference type="PROSITE" id="PS00674">
    <property type="entry name" value="AAA"/>
    <property type="match status" value="1"/>
</dbReference>
<keyword evidence="1 3" id="KW-0547">Nucleotide-binding</keyword>
<dbReference type="InterPro" id="IPR027417">
    <property type="entry name" value="P-loop_NTPase"/>
</dbReference>
<dbReference type="Proteomes" id="UP001206890">
    <property type="component" value="Unassembled WGS sequence"/>
</dbReference>
<dbReference type="PANTHER" id="PTHR23077">
    <property type="entry name" value="AAA-FAMILY ATPASE"/>
    <property type="match status" value="1"/>
</dbReference>
<dbReference type="PRINTS" id="PR00300">
    <property type="entry name" value="CLPPROTEASEA"/>
</dbReference>
<dbReference type="GO" id="GO:0005524">
    <property type="term" value="F:ATP binding"/>
    <property type="evidence" value="ECO:0007669"/>
    <property type="project" value="UniProtKB-KW"/>
</dbReference>
<dbReference type="Gene3D" id="3.40.50.300">
    <property type="entry name" value="P-loop containing nucleotide triphosphate hydrolases"/>
    <property type="match status" value="1"/>
</dbReference>
<dbReference type="Gene3D" id="1.10.8.60">
    <property type="match status" value="1"/>
</dbReference>
<keyword evidence="2 3" id="KW-0067">ATP-binding</keyword>
<proteinExistence type="inferred from homology"/>
<evidence type="ECO:0000256" key="1">
    <source>
        <dbReference type="ARBA" id="ARBA00022741"/>
    </source>
</evidence>
<dbReference type="InterPro" id="IPR003593">
    <property type="entry name" value="AAA+_ATPase"/>
</dbReference>
<dbReference type="SMART" id="SM00382">
    <property type="entry name" value="AAA"/>
    <property type="match status" value="1"/>
</dbReference>
<comment type="caution">
    <text evidence="5">The sequence shown here is derived from an EMBL/GenBank/DDBJ whole genome shotgun (WGS) entry which is preliminary data.</text>
</comment>
<dbReference type="InterPro" id="IPR003959">
    <property type="entry name" value="ATPase_AAA_core"/>
</dbReference>
<feature type="domain" description="AAA+ ATPase" evidence="4">
    <location>
        <begin position="189"/>
        <end position="325"/>
    </location>
</feature>
<comment type="similarity">
    <text evidence="3">Belongs to the AAA ATPase family.</text>
</comment>
<dbReference type="EMBL" id="JALXTC010000020">
    <property type="protein sequence ID" value="MCT2117319.1"/>
    <property type="molecule type" value="Genomic_DNA"/>
</dbReference>
<dbReference type="Pfam" id="PF17862">
    <property type="entry name" value="AAA_lid_3"/>
    <property type="match status" value="1"/>
</dbReference>